<organism evidence="1 2">
    <name type="scientific">Mucor circinelloides f. lusitanicus</name>
    <name type="common">Mucor racemosus var. lusitanicus</name>
    <dbReference type="NCBI Taxonomy" id="29924"/>
    <lineage>
        <taxon>Eukaryota</taxon>
        <taxon>Fungi</taxon>
        <taxon>Fungi incertae sedis</taxon>
        <taxon>Mucoromycota</taxon>
        <taxon>Mucoromycotina</taxon>
        <taxon>Mucoromycetes</taxon>
        <taxon>Mucorales</taxon>
        <taxon>Mucorineae</taxon>
        <taxon>Mucoraceae</taxon>
        <taxon>Mucor</taxon>
    </lineage>
</organism>
<name>A0A8H4BP53_MUCCL</name>
<sequence>MGIEAEFQKDISAIPSYRGSRHHQAYRVEPVLATTLEANIDAEMSKIGNALVNSIICFDNLRFLVTSIDGFAHIKGADNCSNQSTWISKEVFAVIHQKSEKGNTFYELSIIVHGCIEFLAVGGLIIMQNQPVNAFLGSSIKPLRNANVIDGEKRTTDVFVRMEKQKIVCTERLLRQYYKKQAHSTGFWVRADQPTGCIQPFFDRFYSSTLPIDDS</sequence>
<comment type="caution">
    <text evidence="1">The sequence shown here is derived from an EMBL/GenBank/DDBJ whole genome shotgun (WGS) entry which is preliminary data.</text>
</comment>
<gene>
    <name evidence="1" type="ORF">FB192DRAFT_1363476</name>
</gene>
<evidence type="ECO:0000313" key="1">
    <source>
        <dbReference type="EMBL" id="KAF1805575.1"/>
    </source>
</evidence>
<dbReference type="Proteomes" id="UP000469890">
    <property type="component" value="Unassembled WGS sequence"/>
</dbReference>
<dbReference type="EMBL" id="JAAECE010000002">
    <property type="protein sequence ID" value="KAF1805575.1"/>
    <property type="molecule type" value="Genomic_DNA"/>
</dbReference>
<evidence type="ECO:0000313" key="2">
    <source>
        <dbReference type="Proteomes" id="UP000469890"/>
    </source>
</evidence>
<accession>A0A8H4BP53</accession>
<dbReference type="AlphaFoldDB" id="A0A8H4BP53"/>
<proteinExistence type="predicted"/>
<reference evidence="1 2" key="1">
    <citation type="submission" date="2019-09" db="EMBL/GenBank/DDBJ databases">
        <authorList>
            <consortium name="DOE Joint Genome Institute"/>
            <person name="Mondo S.J."/>
            <person name="Navarro-Mendoza M.I."/>
            <person name="Perez-Arques C."/>
            <person name="Panchal S."/>
            <person name="Nicolas F.E."/>
            <person name="Ganguly P."/>
            <person name="Pangilinan J."/>
            <person name="Grigoriev I."/>
            <person name="Heitman J."/>
            <person name="Sanya K."/>
            <person name="Garre V."/>
        </authorList>
    </citation>
    <scope>NUCLEOTIDE SEQUENCE [LARGE SCALE GENOMIC DNA]</scope>
    <source>
        <strain evidence="1 2">MU402</strain>
    </source>
</reference>
<protein>
    <submittedName>
        <fullName evidence="1">Uncharacterized protein</fullName>
    </submittedName>
</protein>